<dbReference type="WBParaSite" id="ES5_v2.g11584.t1">
    <property type="protein sequence ID" value="ES5_v2.g11584.t1"/>
    <property type="gene ID" value="ES5_v2.g11584"/>
</dbReference>
<dbReference type="Proteomes" id="UP000887579">
    <property type="component" value="Unplaced"/>
</dbReference>
<proteinExistence type="predicted"/>
<sequence length="285" mass="31786">MSDSDEYEKIDVEDIEDKDAINDVSTQTTSSDPSAVVTEMEMSVDNPTEAENNEAVKSEETKSESNDDNDRAKFREMHEEFLKIFLCKSGIENPVIEEEKMKDYCNLLQPSFEKMDQSLSACPFGKYLQPQKHVEHLDSSKNAMAQANPPPSKPSPLMDSKIEEALSASKSAQEEYLALLEERDKAFVEDPKDTQLHEHMTQLCLDALHKSEEAAEKYANLCAAAAKSSTTASKLTIVTGPTYSIPPKSVPSSGLDKGADIIKQADHIKKLLKKKMKKLQNFYQA</sequence>
<evidence type="ECO:0000313" key="1">
    <source>
        <dbReference type="Proteomes" id="UP000887579"/>
    </source>
</evidence>
<accession>A0AC34F3K8</accession>
<organism evidence="1 2">
    <name type="scientific">Panagrolaimus sp. ES5</name>
    <dbReference type="NCBI Taxonomy" id="591445"/>
    <lineage>
        <taxon>Eukaryota</taxon>
        <taxon>Metazoa</taxon>
        <taxon>Ecdysozoa</taxon>
        <taxon>Nematoda</taxon>
        <taxon>Chromadorea</taxon>
        <taxon>Rhabditida</taxon>
        <taxon>Tylenchina</taxon>
        <taxon>Panagrolaimomorpha</taxon>
        <taxon>Panagrolaimoidea</taxon>
        <taxon>Panagrolaimidae</taxon>
        <taxon>Panagrolaimus</taxon>
    </lineage>
</organism>
<evidence type="ECO:0000313" key="2">
    <source>
        <dbReference type="WBParaSite" id="ES5_v2.g11584.t1"/>
    </source>
</evidence>
<protein>
    <submittedName>
        <fullName evidence="2">Uncharacterized protein</fullName>
    </submittedName>
</protein>
<reference evidence="2" key="1">
    <citation type="submission" date="2022-11" db="UniProtKB">
        <authorList>
            <consortium name="WormBaseParasite"/>
        </authorList>
    </citation>
    <scope>IDENTIFICATION</scope>
</reference>
<name>A0AC34F3K8_9BILA</name>